<comment type="caution">
    <text evidence="3">The sequence shown here is derived from an EMBL/GenBank/DDBJ whole genome shotgun (WGS) entry which is preliminary data.</text>
</comment>
<dbReference type="PANTHER" id="PTHR48475">
    <property type="entry name" value="RIBONUCLEASE H"/>
    <property type="match status" value="1"/>
</dbReference>
<dbReference type="AlphaFoldDB" id="A0AAW2LZN9"/>
<dbReference type="InterPro" id="IPR002156">
    <property type="entry name" value="RNaseH_domain"/>
</dbReference>
<sequence>MALDEGPKSLIAYSDSQLVTNQVEGKYEVKEQMMKEYLQEIDKLTSQLKNFQLHQIPRAENTKAYYLARLEETRLLDYLKEGILPADEIKIARIKSRATRVERFKIGVSSWASRSLPILWLMGRTIPCSTIGETPFKLVYGSEAVIPTEVELETFRIQHYEQDNNYNLLRANLDLIDEVPEDARARIERYK</sequence>
<dbReference type="EMBL" id="JACGWM010000015">
    <property type="protein sequence ID" value="KAL0324620.1"/>
    <property type="molecule type" value="Genomic_DNA"/>
</dbReference>
<dbReference type="SUPFAM" id="SSF53098">
    <property type="entry name" value="Ribonuclease H-like"/>
    <property type="match status" value="1"/>
</dbReference>
<evidence type="ECO:0000313" key="3">
    <source>
        <dbReference type="EMBL" id="KAL0324620.1"/>
    </source>
</evidence>
<feature type="coiled-coil region" evidence="1">
    <location>
        <begin position="27"/>
        <end position="54"/>
    </location>
</feature>
<organism evidence="3">
    <name type="scientific">Sesamum calycinum</name>
    <dbReference type="NCBI Taxonomy" id="2727403"/>
    <lineage>
        <taxon>Eukaryota</taxon>
        <taxon>Viridiplantae</taxon>
        <taxon>Streptophyta</taxon>
        <taxon>Embryophyta</taxon>
        <taxon>Tracheophyta</taxon>
        <taxon>Spermatophyta</taxon>
        <taxon>Magnoliopsida</taxon>
        <taxon>eudicotyledons</taxon>
        <taxon>Gunneridae</taxon>
        <taxon>Pentapetalae</taxon>
        <taxon>asterids</taxon>
        <taxon>lamiids</taxon>
        <taxon>Lamiales</taxon>
        <taxon>Pedaliaceae</taxon>
        <taxon>Sesamum</taxon>
    </lineage>
</organism>
<protein>
    <recommendedName>
        <fullName evidence="2">RNase H type-1 domain-containing protein</fullName>
    </recommendedName>
</protein>
<dbReference type="GO" id="GO:0004523">
    <property type="term" value="F:RNA-DNA hybrid ribonuclease activity"/>
    <property type="evidence" value="ECO:0007669"/>
    <property type="project" value="InterPro"/>
</dbReference>
<name>A0AAW2LZN9_9LAMI</name>
<dbReference type="Pfam" id="PF13456">
    <property type="entry name" value="RVT_3"/>
    <property type="match status" value="1"/>
</dbReference>
<evidence type="ECO:0000259" key="2">
    <source>
        <dbReference type="Pfam" id="PF13456"/>
    </source>
</evidence>
<reference evidence="3" key="1">
    <citation type="submission" date="2020-06" db="EMBL/GenBank/DDBJ databases">
        <authorList>
            <person name="Li T."/>
            <person name="Hu X."/>
            <person name="Zhang T."/>
            <person name="Song X."/>
            <person name="Zhang H."/>
            <person name="Dai N."/>
            <person name="Sheng W."/>
            <person name="Hou X."/>
            <person name="Wei L."/>
        </authorList>
    </citation>
    <scope>NUCLEOTIDE SEQUENCE</scope>
    <source>
        <strain evidence="3">KEN8</strain>
        <tissue evidence="3">Leaf</tissue>
    </source>
</reference>
<feature type="domain" description="RNase H type-1" evidence="2">
    <location>
        <begin position="2"/>
        <end position="69"/>
    </location>
</feature>
<accession>A0AAW2LZN9</accession>
<reference evidence="3" key="2">
    <citation type="journal article" date="2024" name="Plant">
        <title>Genomic evolution and insights into agronomic trait innovations of Sesamum species.</title>
        <authorList>
            <person name="Miao H."/>
            <person name="Wang L."/>
            <person name="Qu L."/>
            <person name="Liu H."/>
            <person name="Sun Y."/>
            <person name="Le M."/>
            <person name="Wang Q."/>
            <person name="Wei S."/>
            <person name="Zheng Y."/>
            <person name="Lin W."/>
            <person name="Duan Y."/>
            <person name="Cao H."/>
            <person name="Xiong S."/>
            <person name="Wang X."/>
            <person name="Wei L."/>
            <person name="Li C."/>
            <person name="Ma Q."/>
            <person name="Ju M."/>
            <person name="Zhao R."/>
            <person name="Li G."/>
            <person name="Mu C."/>
            <person name="Tian Q."/>
            <person name="Mei H."/>
            <person name="Zhang T."/>
            <person name="Gao T."/>
            <person name="Zhang H."/>
        </authorList>
    </citation>
    <scope>NUCLEOTIDE SEQUENCE</scope>
    <source>
        <strain evidence="3">KEN8</strain>
    </source>
</reference>
<dbReference type="PANTHER" id="PTHR48475:SF2">
    <property type="entry name" value="RIBONUCLEASE H"/>
    <property type="match status" value="1"/>
</dbReference>
<keyword evidence="1" id="KW-0175">Coiled coil</keyword>
<dbReference type="InterPro" id="IPR012337">
    <property type="entry name" value="RNaseH-like_sf"/>
</dbReference>
<gene>
    <name evidence="3" type="ORF">Scaly_2429100</name>
</gene>
<evidence type="ECO:0000256" key="1">
    <source>
        <dbReference type="SAM" id="Coils"/>
    </source>
</evidence>
<dbReference type="InterPro" id="IPR036397">
    <property type="entry name" value="RNaseH_sf"/>
</dbReference>
<dbReference type="GO" id="GO:0003676">
    <property type="term" value="F:nucleic acid binding"/>
    <property type="evidence" value="ECO:0007669"/>
    <property type="project" value="InterPro"/>
</dbReference>
<proteinExistence type="predicted"/>
<dbReference type="Gene3D" id="3.30.420.10">
    <property type="entry name" value="Ribonuclease H-like superfamily/Ribonuclease H"/>
    <property type="match status" value="1"/>
</dbReference>